<evidence type="ECO:0000256" key="4">
    <source>
        <dbReference type="PROSITE-ProRule" id="PRU00335"/>
    </source>
</evidence>
<protein>
    <submittedName>
        <fullName evidence="6">TetR/AcrR family transcriptional regulator</fullName>
    </submittedName>
</protein>
<dbReference type="SUPFAM" id="SSF48498">
    <property type="entry name" value="Tetracyclin repressor-like, C-terminal domain"/>
    <property type="match status" value="1"/>
</dbReference>
<keyword evidence="1" id="KW-0805">Transcription regulation</keyword>
<keyword evidence="2 4" id="KW-0238">DNA-binding</keyword>
<sequence length="195" mass="21952">MRNAEFDRQNVLRAAMRAFMVKGYAKTSMQDLTKATGLHPGSIYCAFDNKKGLLLAAIEQYNQDRIAQFAQFFDNQDSPLHNLKCYLDQIVQECLSCDATQACLLTKALNEIGEQDEEISQLIQGNLLIWQQGIESILEQAKSQGLIDNQSDSQLQAQYLMMGIYGLRTFAHTHPTADVLQPLADKLFASITPFR</sequence>
<dbReference type="InterPro" id="IPR036271">
    <property type="entry name" value="Tet_transcr_reg_TetR-rel_C_sf"/>
</dbReference>
<dbReference type="KEGG" id="saes:HBH39_04620"/>
<dbReference type="PROSITE" id="PS50977">
    <property type="entry name" value="HTH_TETR_2"/>
    <property type="match status" value="1"/>
</dbReference>
<gene>
    <name evidence="6" type="ORF">HBH39_04620</name>
</gene>
<proteinExistence type="predicted"/>
<dbReference type="Gene3D" id="1.10.357.10">
    <property type="entry name" value="Tetracycline Repressor, domain 2"/>
    <property type="match status" value="1"/>
</dbReference>
<dbReference type="GO" id="GO:0003677">
    <property type="term" value="F:DNA binding"/>
    <property type="evidence" value="ECO:0007669"/>
    <property type="project" value="UniProtKB-UniRule"/>
</dbReference>
<dbReference type="Pfam" id="PF00440">
    <property type="entry name" value="TetR_N"/>
    <property type="match status" value="1"/>
</dbReference>
<dbReference type="PANTHER" id="PTHR47506">
    <property type="entry name" value="TRANSCRIPTIONAL REGULATORY PROTEIN"/>
    <property type="match status" value="1"/>
</dbReference>
<feature type="domain" description="HTH tetR-type" evidence="5">
    <location>
        <begin position="5"/>
        <end position="65"/>
    </location>
</feature>
<keyword evidence="7" id="KW-1185">Reference proteome</keyword>
<evidence type="ECO:0000313" key="6">
    <source>
        <dbReference type="EMBL" id="QIR13871.1"/>
    </source>
</evidence>
<accession>A0A6G9QJ12</accession>
<dbReference type="PROSITE" id="PS01081">
    <property type="entry name" value="HTH_TETR_1"/>
    <property type="match status" value="1"/>
</dbReference>
<dbReference type="Proteomes" id="UP000502608">
    <property type="component" value="Chromosome"/>
</dbReference>
<dbReference type="AlphaFoldDB" id="A0A6G9QJ12"/>
<evidence type="ECO:0000259" key="5">
    <source>
        <dbReference type="PROSITE" id="PS50977"/>
    </source>
</evidence>
<dbReference type="RefSeq" id="WP_167676032.1">
    <property type="nucleotide sequence ID" value="NZ_CP050313.1"/>
</dbReference>
<evidence type="ECO:0000256" key="1">
    <source>
        <dbReference type="ARBA" id="ARBA00023015"/>
    </source>
</evidence>
<keyword evidence="3" id="KW-0804">Transcription</keyword>
<dbReference type="PRINTS" id="PR00455">
    <property type="entry name" value="HTHTETR"/>
</dbReference>
<dbReference type="PANTHER" id="PTHR47506:SF8">
    <property type="entry name" value="REPRESSOR OF PUTATIVE XENOBIOTIC REDUCTASE TETR FAMILY-RELATED"/>
    <property type="match status" value="1"/>
</dbReference>
<evidence type="ECO:0000256" key="2">
    <source>
        <dbReference type="ARBA" id="ARBA00023125"/>
    </source>
</evidence>
<dbReference type="Pfam" id="PF16925">
    <property type="entry name" value="TetR_C_13"/>
    <property type="match status" value="1"/>
</dbReference>
<evidence type="ECO:0000313" key="7">
    <source>
        <dbReference type="Proteomes" id="UP000502608"/>
    </source>
</evidence>
<feature type="DNA-binding region" description="H-T-H motif" evidence="4">
    <location>
        <begin position="28"/>
        <end position="47"/>
    </location>
</feature>
<dbReference type="InterPro" id="IPR023772">
    <property type="entry name" value="DNA-bd_HTH_TetR-type_CS"/>
</dbReference>
<dbReference type="EMBL" id="CP050313">
    <property type="protein sequence ID" value="QIR13871.1"/>
    <property type="molecule type" value="Genomic_DNA"/>
</dbReference>
<reference evidence="6 7" key="1">
    <citation type="submission" date="2020-03" db="EMBL/GenBank/DDBJ databases">
        <title>Complete genome sequence of Shewanella sp.</title>
        <authorList>
            <person name="Kim Y.-S."/>
            <person name="Kim S.-J."/>
            <person name="Jung H.-K."/>
            <person name="Kim K.-H."/>
        </authorList>
    </citation>
    <scope>NUCLEOTIDE SEQUENCE [LARGE SCALE GENOMIC DNA]</scope>
    <source>
        <strain evidence="6 7">PN3F2</strain>
    </source>
</reference>
<organism evidence="6 7">
    <name type="scientific">Shewanella aestuarii</name>
    <dbReference type="NCBI Taxonomy" id="1028752"/>
    <lineage>
        <taxon>Bacteria</taxon>
        <taxon>Pseudomonadati</taxon>
        <taxon>Pseudomonadota</taxon>
        <taxon>Gammaproteobacteria</taxon>
        <taxon>Alteromonadales</taxon>
        <taxon>Shewanellaceae</taxon>
        <taxon>Shewanella</taxon>
    </lineage>
</organism>
<name>A0A6G9QJ12_9GAMM</name>
<dbReference type="SUPFAM" id="SSF46689">
    <property type="entry name" value="Homeodomain-like"/>
    <property type="match status" value="1"/>
</dbReference>
<evidence type="ECO:0000256" key="3">
    <source>
        <dbReference type="ARBA" id="ARBA00023163"/>
    </source>
</evidence>
<dbReference type="InterPro" id="IPR001647">
    <property type="entry name" value="HTH_TetR"/>
</dbReference>
<dbReference type="InterPro" id="IPR009057">
    <property type="entry name" value="Homeodomain-like_sf"/>
</dbReference>
<dbReference type="InterPro" id="IPR011075">
    <property type="entry name" value="TetR_C"/>
</dbReference>